<dbReference type="PROSITE" id="PS51760">
    <property type="entry name" value="GH10_2"/>
    <property type="match status" value="1"/>
</dbReference>
<sequence length="366" mass="39765">MTTAVLGASVVLFSQAAAFASQPAHPGPVVPPDSLRALAAPVGLRIGTAVNTDLLASNPAYTKILNSQFSSVTPENVMKWESVEPTQGTYNWAPADALVASAKANGQLVRGHTLVWHNQLPQWLTQEASSLSADQLRAILKKHITDEVTHFKGKIWQWDVVNEAFNDDGTLRNSIWLQKLGSGYIADAFRWAHAADPKAKLFYNDYNIEFTGPKSNAVYALVSQLKAQGVPIDGVGFQTHLDTQYGLPDLENNLQRFAKLGLNVAETEVDMRTTLPVTSLEQNAQVAGYTTTLQACLAVKQCISYTVWGFGDAYSWVPGVFAGEGAADIYDENLQPKPEYTTLQQTLALATGAPHRTDGHDSGDRH</sequence>
<dbReference type="SMART" id="SM00633">
    <property type="entry name" value="Glyco_10"/>
    <property type="match status" value="1"/>
</dbReference>
<evidence type="ECO:0000256" key="4">
    <source>
        <dbReference type="ARBA" id="ARBA00022729"/>
    </source>
</evidence>
<dbReference type="InterPro" id="IPR017853">
    <property type="entry name" value="GH"/>
</dbReference>
<evidence type="ECO:0000256" key="2">
    <source>
        <dbReference type="ARBA" id="ARBA00007495"/>
    </source>
</evidence>
<evidence type="ECO:0000256" key="6">
    <source>
        <dbReference type="ARBA" id="ARBA00023277"/>
    </source>
</evidence>
<evidence type="ECO:0000256" key="1">
    <source>
        <dbReference type="ARBA" id="ARBA00000681"/>
    </source>
</evidence>
<evidence type="ECO:0000259" key="11">
    <source>
        <dbReference type="PROSITE" id="PS51760"/>
    </source>
</evidence>
<keyword evidence="6 9" id="KW-0119">Carbohydrate metabolism</keyword>
<dbReference type="Gene3D" id="3.20.20.80">
    <property type="entry name" value="Glycosidases"/>
    <property type="match status" value="1"/>
</dbReference>
<evidence type="ECO:0000313" key="13">
    <source>
        <dbReference type="Proteomes" id="UP000474967"/>
    </source>
</evidence>
<dbReference type="Proteomes" id="UP000474967">
    <property type="component" value="Unassembled WGS sequence"/>
</dbReference>
<evidence type="ECO:0000256" key="7">
    <source>
        <dbReference type="ARBA" id="ARBA00023295"/>
    </source>
</evidence>
<reference evidence="12 13" key="1">
    <citation type="journal article" date="2014" name="J. Microbiol.">
        <title>Diaminobutyricibacter tongyongensis gen. nov., sp. nov. and Homoserinibacter gongjuensis gen. nov., sp. nov. belong to the family Microbacteriaceae.</title>
        <authorList>
            <person name="Kim S.J."/>
            <person name="Ahn J.H."/>
            <person name="Weon H.Y."/>
            <person name="Hamada M."/>
            <person name="Suzuki K."/>
            <person name="Kwon S.W."/>
        </authorList>
    </citation>
    <scope>NUCLEOTIDE SEQUENCE [LARGE SCALE GENOMIC DNA]</scope>
    <source>
        <strain evidence="12 13">NBRC 108724</strain>
    </source>
</reference>
<keyword evidence="8 9" id="KW-0624">Polysaccharide degradation</keyword>
<feature type="domain" description="GH10" evidence="11">
    <location>
        <begin position="38"/>
        <end position="346"/>
    </location>
</feature>
<dbReference type="Pfam" id="PF00331">
    <property type="entry name" value="Glyco_hydro_10"/>
    <property type="match status" value="1"/>
</dbReference>
<name>A0A6L9XSP3_9MICO</name>
<comment type="caution">
    <text evidence="12">The sequence shown here is derived from an EMBL/GenBank/DDBJ whole genome shotgun (WGS) entry which is preliminary data.</text>
</comment>
<dbReference type="AlphaFoldDB" id="A0A6L9XSP3"/>
<feature type="chain" id="PRO_5026745385" description="Beta-xylanase" evidence="10">
    <location>
        <begin position="21"/>
        <end position="366"/>
    </location>
</feature>
<evidence type="ECO:0000256" key="5">
    <source>
        <dbReference type="ARBA" id="ARBA00022801"/>
    </source>
</evidence>
<keyword evidence="5 9" id="KW-0378">Hydrolase</keyword>
<dbReference type="InterPro" id="IPR044846">
    <property type="entry name" value="GH10"/>
</dbReference>
<comment type="catalytic activity">
    <reaction evidence="1 9">
        <text>Endohydrolysis of (1-&gt;4)-beta-D-xylosidic linkages in xylans.</text>
        <dbReference type="EC" id="3.2.1.8"/>
    </reaction>
</comment>
<proteinExistence type="inferred from homology"/>
<dbReference type="InterPro" id="IPR001000">
    <property type="entry name" value="GH10_dom"/>
</dbReference>
<dbReference type="PRINTS" id="PR00134">
    <property type="entry name" value="GLHYDRLASE10"/>
</dbReference>
<evidence type="ECO:0000256" key="10">
    <source>
        <dbReference type="SAM" id="SignalP"/>
    </source>
</evidence>
<dbReference type="EMBL" id="JAAGWY010000001">
    <property type="protein sequence ID" value="NEN04305.1"/>
    <property type="molecule type" value="Genomic_DNA"/>
</dbReference>
<dbReference type="PANTHER" id="PTHR31490:SF88">
    <property type="entry name" value="BETA-XYLANASE"/>
    <property type="match status" value="1"/>
</dbReference>
<keyword evidence="3 12" id="KW-0858">Xylan degradation</keyword>
<keyword evidence="13" id="KW-1185">Reference proteome</keyword>
<feature type="signal peptide" evidence="10">
    <location>
        <begin position="1"/>
        <end position="20"/>
    </location>
</feature>
<dbReference type="GO" id="GO:0031176">
    <property type="term" value="F:endo-1,4-beta-xylanase activity"/>
    <property type="evidence" value="ECO:0007669"/>
    <property type="project" value="UniProtKB-EC"/>
</dbReference>
<comment type="similarity">
    <text evidence="2 9">Belongs to the glycosyl hydrolase 10 (cellulase F) family.</text>
</comment>
<protein>
    <recommendedName>
        <fullName evidence="9">Beta-xylanase</fullName>
        <ecNumber evidence="9">3.2.1.8</ecNumber>
    </recommendedName>
</protein>
<accession>A0A6L9XSP3</accession>
<keyword evidence="7 9" id="KW-0326">Glycosidase</keyword>
<dbReference type="GO" id="GO:0045493">
    <property type="term" value="P:xylan catabolic process"/>
    <property type="evidence" value="ECO:0007669"/>
    <property type="project" value="UniProtKB-KW"/>
</dbReference>
<dbReference type="SUPFAM" id="SSF51445">
    <property type="entry name" value="(Trans)glycosidases"/>
    <property type="match status" value="1"/>
</dbReference>
<evidence type="ECO:0000313" key="12">
    <source>
        <dbReference type="EMBL" id="NEN04305.1"/>
    </source>
</evidence>
<gene>
    <name evidence="12" type="ORF">G3T36_00310</name>
</gene>
<keyword evidence="4 10" id="KW-0732">Signal</keyword>
<evidence type="ECO:0000256" key="9">
    <source>
        <dbReference type="RuleBase" id="RU361174"/>
    </source>
</evidence>
<evidence type="ECO:0000256" key="8">
    <source>
        <dbReference type="ARBA" id="ARBA00023326"/>
    </source>
</evidence>
<dbReference type="PANTHER" id="PTHR31490">
    <property type="entry name" value="GLYCOSYL HYDROLASE"/>
    <property type="match status" value="1"/>
</dbReference>
<organism evidence="12 13">
    <name type="scientific">Leifsonia tongyongensis</name>
    <dbReference type="NCBI Taxonomy" id="1268043"/>
    <lineage>
        <taxon>Bacteria</taxon>
        <taxon>Bacillati</taxon>
        <taxon>Actinomycetota</taxon>
        <taxon>Actinomycetes</taxon>
        <taxon>Micrococcales</taxon>
        <taxon>Microbacteriaceae</taxon>
        <taxon>Leifsonia</taxon>
    </lineage>
</organism>
<evidence type="ECO:0000256" key="3">
    <source>
        <dbReference type="ARBA" id="ARBA00022651"/>
    </source>
</evidence>
<dbReference type="EC" id="3.2.1.8" evidence="9"/>